<dbReference type="Proteomes" id="UP000038045">
    <property type="component" value="Unplaced"/>
</dbReference>
<keyword evidence="4" id="KW-1185">Reference proteome</keyword>
<evidence type="ECO:0000313" key="4">
    <source>
        <dbReference type="Proteomes" id="UP000038045"/>
    </source>
</evidence>
<keyword evidence="3" id="KW-1133">Transmembrane helix</keyword>
<dbReference type="WBParaSite" id="PTRK_0000739200.1">
    <property type="protein sequence ID" value="PTRK_0000739200.1"/>
    <property type="gene ID" value="PTRK_0000739200"/>
</dbReference>
<keyword evidence="1" id="KW-0560">Oxidoreductase</keyword>
<dbReference type="SUPFAM" id="SSF51735">
    <property type="entry name" value="NAD(P)-binding Rossmann-fold domains"/>
    <property type="match status" value="1"/>
</dbReference>
<dbReference type="PANTHER" id="PTHR43157">
    <property type="entry name" value="PHOSPHATIDYLINOSITOL-GLYCAN BIOSYNTHESIS CLASS F PROTEIN-RELATED"/>
    <property type="match status" value="1"/>
</dbReference>
<evidence type="ECO:0000256" key="3">
    <source>
        <dbReference type="SAM" id="Phobius"/>
    </source>
</evidence>
<dbReference type="STRING" id="131310.A0A0N4ZHJ4"/>
<sequence length="329" mass="37404">MDEENSDTFLSTIVYAVVISIILYIARLYIKGKQYNEKTKATGKIIIITGANTGIGKQLARELNLRKGKVYMFCRDEKKAFDAKLSLTKYGCDGTRFITIKCDLTDISSIKNAVEEFKKHEETVDILINNAGVMLISKYELTKDGCELTWQSNYLGHFVLTELLLPLIENSSSGRIINVSSLLADNCHDIDLEKINEKSYFGPLKSYNRSKLAQILHAKELTRRIREKDASSKVTINSCEPGVVNTQLLRHTLFDSNIIKVITKPFRWFFFKTAQDGAQCPLYLALSPKVDGISGKHFNDLSEKSKINELCYDKNLCKELYDYSLQYVN</sequence>
<dbReference type="AlphaFoldDB" id="A0A0N4ZHJ4"/>
<keyword evidence="3" id="KW-0812">Transmembrane</keyword>
<keyword evidence="3" id="KW-0472">Membrane</keyword>
<name>A0A0N4ZHJ4_PARTI</name>
<evidence type="ECO:0000313" key="5">
    <source>
        <dbReference type="WBParaSite" id="PTRK_0000739200.1"/>
    </source>
</evidence>
<dbReference type="PRINTS" id="PR00080">
    <property type="entry name" value="SDRFAMILY"/>
</dbReference>
<dbReference type="PANTHER" id="PTHR43157:SF31">
    <property type="entry name" value="PHOSPHATIDYLINOSITOL-GLYCAN BIOSYNTHESIS CLASS F PROTEIN"/>
    <property type="match status" value="1"/>
</dbReference>
<dbReference type="GO" id="GO:0016491">
    <property type="term" value="F:oxidoreductase activity"/>
    <property type="evidence" value="ECO:0007669"/>
    <property type="project" value="UniProtKB-KW"/>
</dbReference>
<comment type="similarity">
    <text evidence="2">Belongs to the short-chain dehydrogenases/reductases (SDR) family.</text>
</comment>
<evidence type="ECO:0000256" key="2">
    <source>
        <dbReference type="RuleBase" id="RU000363"/>
    </source>
</evidence>
<proteinExistence type="inferred from homology"/>
<protein>
    <submittedName>
        <fullName evidence="5">Dehydrogenase/reductase SDR family member 13 (inferred by orthology to a human protein)</fullName>
    </submittedName>
</protein>
<dbReference type="Gene3D" id="3.40.50.720">
    <property type="entry name" value="NAD(P)-binding Rossmann-like Domain"/>
    <property type="match status" value="1"/>
</dbReference>
<dbReference type="CDD" id="cd05327">
    <property type="entry name" value="retinol-DH_like_SDR_c_like"/>
    <property type="match status" value="1"/>
</dbReference>
<dbReference type="PRINTS" id="PR00081">
    <property type="entry name" value="GDHRDH"/>
</dbReference>
<organism evidence="4 5">
    <name type="scientific">Parastrongyloides trichosuri</name>
    <name type="common">Possum-specific nematode worm</name>
    <dbReference type="NCBI Taxonomy" id="131310"/>
    <lineage>
        <taxon>Eukaryota</taxon>
        <taxon>Metazoa</taxon>
        <taxon>Ecdysozoa</taxon>
        <taxon>Nematoda</taxon>
        <taxon>Chromadorea</taxon>
        <taxon>Rhabditida</taxon>
        <taxon>Tylenchina</taxon>
        <taxon>Panagrolaimomorpha</taxon>
        <taxon>Strongyloidoidea</taxon>
        <taxon>Strongyloididae</taxon>
        <taxon>Parastrongyloides</taxon>
    </lineage>
</organism>
<dbReference type="InterPro" id="IPR036291">
    <property type="entry name" value="NAD(P)-bd_dom_sf"/>
</dbReference>
<dbReference type="Pfam" id="PF00106">
    <property type="entry name" value="adh_short"/>
    <property type="match status" value="1"/>
</dbReference>
<evidence type="ECO:0000256" key="1">
    <source>
        <dbReference type="ARBA" id="ARBA00023002"/>
    </source>
</evidence>
<reference evidence="5" key="1">
    <citation type="submission" date="2017-02" db="UniProtKB">
        <authorList>
            <consortium name="WormBaseParasite"/>
        </authorList>
    </citation>
    <scope>IDENTIFICATION</scope>
</reference>
<accession>A0A0N4ZHJ4</accession>
<feature type="transmembrane region" description="Helical" evidence="3">
    <location>
        <begin position="12"/>
        <end position="30"/>
    </location>
</feature>
<dbReference type="InterPro" id="IPR002347">
    <property type="entry name" value="SDR_fam"/>
</dbReference>